<keyword evidence="2" id="KW-1185">Reference proteome</keyword>
<evidence type="ECO:0008006" key="3">
    <source>
        <dbReference type="Google" id="ProtNLM"/>
    </source>
</evidence>
<dbReference type="Pfam" id="PF10094">
    <property type="entry name" value="DUF2332"/>
    <property type="match status" value="1"/>
</dbReference>
<protein>
    <recommendedName>
        <fullName evidence="3">DUF2332 family protein</fullName>
    </recommendedName>
</protein>
<accession>A0A8J3UQP2</accession>
<sequence length="155" mass="16650">MTSTLGIGPVDRQCHASGLGGDICQAPGSRTNGKVPVPDRVPEVVWRAGVDLNPLDVRDAEAMRWLECLVWPGQDERVARLRQAVRMAAEDPPRLVGGDLNEVLPGLVAQAPRDATVVVFHSAVPANRLTFLTALDGEPVAMSGSHGEWMDWLPA</sequence>
<gene>
    <name evidence="1" type="ORF">Psi02_44660</name>
</gene>
<dbReference type="EMBL" id="BOOQ01000028">
    <property type="protein sequence ID" value="GII48042.1"/>
    <property type="molecule type" value="Genomic_DNA"/>
</dbReference>
<comment type="caution">
    <text evidence="1">The sequence shown here is derived from an EMBL/GenBank/DDBJ whole genome shotgun (WGS) entry which is preliminary data.</text>
</comment>
<proteinExistence type="predicted"/>
<dbReference type="AlphaFoldDB" id="A0A8J3UQP2"/>
<dbReference type="InterPro" id="IPR011200">
    <property type="entry name" value="UCP012608"/>
</dbReference>
<evidence type="ECO:0000313" key="2">
    <source>
        <dbReference type="Proteomes" id="UP000644610"/>
    </source>
</evidence>
<name>A0A8J3UQP2_9ACTN</name>
<reference evidence="1" key="1">
    <citation type="submission" date="2021-01" db="EMBL/GenBank/DDBJ databases">
        <title>Whole genome shotgun sequence of Planotetraspora silvatica NBRC 100141.</title>
        <authorList>
            <person name="Komaki H."/>
            <person name="Tamura T."/>
        </authorList>
    </citation>
    <scope>NUCLEOTIDE SEQUENCE</scope>
    <source>
        <strain evidence="1">NBRC 100141</strain>
    </source>
</reference>
<dbReference type="RefSeq" id="WP_373317653.1">
    <property type="nucleotide sequence ID" value="NZ_BOOQ01000028.1"/>
</dbReference>
<organism evidence="1 2">
    <name type="scientific">Planotetraspora silvatica</name>
    <dbReference type="NCBI Taxonomy" id="234614"/>
    <lineage>
        <taxon>Bacteria</taxon>
        <taxon>Bacillati</taxon>
        <taxon>Actinomycetota</taxon>
        <taxon>Actinomycetes</taxon>
        <taxon>Streptosporangiales</taxon>
        <taxon>Streptosporangiaceae</taxon>
        <taxon>Planotetraspora</taxon>
    </lineage>
</organism>
<evidence type="ECO:0000313" key="1">
    <source>
        <dbReference type="EMBL" id="GII48042.1"/>
    </source>
</evidence>
<dbReference type="Proteomes" id="UP000644610">
    <property type="component" value="Unassembled WGS sequence"/>
</dbReference>